<comment type="similarity">
    <text evidence="2">Belongs to the rad21 family.</text>
</comment>
<dbReference type="PANTHER" id="PTHR12585:SF69">
    <property type="entry name" value="FI11703P"/>
    <property type="match status" value="1"/>
</dbReference>
<evidence type="ECO:0000256" key="3">
    <source>
        <dbReference type="ARBA" id="ARBA00023242"/>
    </source>
</evidence>
<evidence type="ECO:0000259" key="6">
    <source>
        <dbReference type="Pfam" id="PF04825"/>
    </source>
</evidence>
<dbReference type="GO" id="GO:0003682">
    <property type="term" value="F:chromatin binding"/>
    <property type="evidence" value="ECO:0007669"/>
    <property type="project" value="TreeGrafter"/>
</dbReference>
<dbReference type="GO" id="GO:0007064">
    <property type="term" value="P:mitotic sister chromatid cohesion"/>
    <property type="evidence" value="ECO:0007669"/>
    <property type="project" value="TreeGrafter"/>
</dbReference>
<keyword evidence="3" id="KW-0539">Nucleus</keyword>
<dbReference type="GO" id="GO:1990414">
    <property type="term" value="P:replication-born double-strand break repair via sister chromatid exchange"/>
    <property type="evidence" value="ECO:0007669"/>
    <property type="project" value="TreeGrafter"/>
</dbReference>
<dbReference type="GO" id="GO:0030892">
    <property type="term" value="C:mitotic cohesin complex"/>
    <property type="evidence" value="ECO:0007669"/>
    <property type="project" value="TreeGrafter"/>
</dbReference>
<feature type="domain" description="Rad21/Rec8-like protein N-terminal" evidence="6">
    <location>
        <begin position="1"/>
        <end position="102"/>
    </location>
</feature>
<dbReference type="CDD" id="cd21788">
    <property type="entry name" value="Rad21_Rec8_M_SpRad21p-like"/>
    <property type="match status" value="1"/>
</dbReference>
<protein>
    <submittedName>
        <fullName evidence="7">10913_t:CDS:1</fullName>
    </submittedName>
</protein>
<dbReference type="OrthoDB" id="10071381at2759"/>
<dbReference type="Gene3D" id="1.10.10.580">
    <property type="entry name" value="Structural maintenance of chromosome 1. Chain E"/>
    <property type="match status" value="1"/>
</dbReference>
<evidence type="ECO:0000256" key="1">
    <source>
        <dbReference type="ARBA" id="ARBA00004123"/>
    </source>
</evidence>
<dbReference type="InterPro" id="IPR039781">
    <property type="entry name" value="Rad21/Rec8-like"/>
</dbReference>
<name>A0A9N8YK16_9GLOM</name>
<comment type="caution">
    <text evidence="7">The sequence shown here is derived from an EMBL/GenBank/DDBJ whole genome shotgun (WGS) entry which is preliminary data.</text>
</comment>
<proteinExistence type="inferred from homology"/>
<keyword evidence="8" id="KW-1185">Reference proteome</keyword>
<sequence length="677" mass="77030">MFYSEAILSKKGPLARVWLAAHWERKLSKTQFLQTNIQSSVGAILKQDQQPMALRLSGQLLLGVVRIYSRKAKYLLEDCTEALNKIKLAFRQGEVDIPEDQRIANFESITLPDNITEFDILLPDSIPVNTTSSNISRPQDITIRDNFDNSLNLNIGEDLLGDAFDTEDGRGLELDLEDDLDPKITGLDGKSDSHAGDEGSLDIEMGRDAQHDISFTMDDIIGGNKNHMEDDPLMMLDDGGPDLDLLEETLDDEQLIESGLSPGNLDPGINIDMDVDPTELILNETRVQEEMLPDTQRLTPMSPLSPEHHEDLFRNQEIDQPITQTRRKRKLMLDELTELPNKHIANQIKDTSDITMEPTYLPSSRKLLRIGEIRKMGASYYLDLEVPHNILPEFQHLFARKRQRFTPPPEEHEQERNEAGPSRSVHLENHFEIENDDNLNGLDIIETNDNFIADKADSTQNIERNEEVNQENISEKADKGQSPKNTDIDKEKGGEKVVQDDISIHEQEQIIQTTPEERTSEYDIDIDNNLDNNFDNNNFDNNFDTMSHHESGDAEVITPVDYEDSPSPRGITIFDQEQEDQQQNTETTFSKNTIKAMKLLRSKCHEEISESDTPKARVVSYDQVVGTAKRQDAVKLFFELLVLNTKDVIHVQQKQSYGDIQILCKDKLFDLLEDVPS</sequence>
<dbReference type="InterPro" id="IPR006910">
    <property type="entry name" value="Rad21_Rec8_N"/>
</dbReference>
<dbReference type="SUPFAM" id="SSF46785">
    <property type="entry name" value="Winged helix' DNA-binding domain"/>
    <property type="match status" value="1"/>
</dbReference>
<dbReference type="Proteomes" id="UP000789706">
    <property type="component" value="Unassembled WGS sequence"/>
</dbReference>
<evidence type="ECO:0000313" key="7">
    <source>
        <dbReference type="EMBL" id="CAG8433610.1"/>
    </source>
</evidence>
<dbReference type="Pfam" id="PF04825">
    <property type="entry name" value="Rad21_Rec8_N"/>
    <property type="match status" value="1"/>
</dbReference>
<feature type="domain" description="Rad21/Rec8-like protein C-terminal eukaryotic" evidence="5">
    <location>
        <begin position="618"/>
        <end position="666"/>
    </location>
</feature>
<dbReference type="Pfam" id="PF04824">
    <property type="entry name" value="Rad21_Rec8"/>
    <property type="match status" value="1"/>
</dbReference>
<evidence type="ECO:0000256" key="4">
    <source>
        <dbReference type="SAM" id="MobiDB-lite"/>
    </source>
</evidence>
<dbReference type="InterPro" id="IPR036390">
    <property type="entry name" value="WH_DNA-bd_sf"/>
</dbReference>
<evidence type="ECO:0000259" key="5">
    <source>
        <dbReference type="Pfam" id="PF04824"/>
    </source>
</evidence>
<organism evidence="7 8">
    <name type="scientific">Diversispora eburnea</name>
    <dbReference type="NCBI Taxonomy" id="1213867"/>
    <lineage>
        <taxon>Eukaryota</taxon>
        <taxon>Fungi</taxon>
        <taxon>Fungi incertae sedis</taxon>
        <taxon>Mucoromycota</taxon>
        <taxon>Glomeromycotina</taxon>
        <taxon>Glomeromycetes</taxon>
        <taxon>Diversisporales</taxon>
        <taxon>Diversisporaceae</taxon>
        <taxon>Diversispora</taxon>
    </lineage>
</organism>
<gene>
    <name evidence="7" type="ORF">DEBURN_LOCUS512</name>
</gene>
<accession>A0A9N8YK16</accession>
<dbReference type="AlphaFoldDB" id="A0A9N8YK16"/>
<evidence type="ECO:0000256" key="2">
    <source>
        <dbReference type="ARBA" id="ARBA00009870"/>
    </source>
</evidence>
<dbReference type="GO" id="GO:0005634">
    <property type="term" value="C:nucleus"/>
    <property type="evidence" value="ECO:0007669"/>
    <property type="project" value="UniProtKB-SubCell"/>
</dbReference>
<dbReference type="InterPro" id="IPR006909">
    <property type="entry name" value="Rad21/Rec8_C_eu"/>
</dbReference>
<evidence type="ECO:0000313" key="8">
    <source>
        <dbReference type="Proteomes" id="UP000789706"/>
    </source>
</evidence>
<dbReference type="EMBL" id="CAJVPK010000017">
    <property type="protein sequence ID" value="CAG8433610.1"/>
    <property type="molecule type" value="Genomic_DNA"/>
</dbReference>
<dbReference type="PANTHER" id="PTHR12585">
    <property type="entry name" value="SCC1 / RAD21 FAMILY MEMBER"/>
    <property type="match status" value="1"/>
</dbReference>
<reference evidence="7" key="1">
    <citation type="submission" date="2021-06" db="EMBL/GenBank/DDBJ databases">
        <authorList>
            <person name="Kallberg Y."/>
            <person name="Tangrot J."/>
            <person name="Rosling A."/>
        </authorList>
    </citation>
    <scope>NUCLEOTIDE SEQUENCE</scope>
    <source>
        <strain evidence="7">AZ414A</strain>
    </source>
</reference>
<comment type="subcellular location">
    <subcellularLocation>
        <location evidence="1">Nucleus</location>
    </subcellularLocation>
</comment>
<feature type="region of interest" description="Disordered" evidence="4">
    <location>
        <begin position="456"/>
        <end position="495"/>
    </location>
</feature>
<dbReference type="InterPro" id="IPR023093">
    <property type="entry name" value="ScpA-like_C"/>
</dbReference>